<accession>N1W899</accession>
<dbReference type="Proteomes" id="UP000012313">
    <property type="component" value="Unassembled WGS sequence"/>
</dbReference>
<evidence type="ECO:0000313" key="2">
    <source>
        <dbReference type="Proteomes" id="UP000012313"/>
    </source>
</evidence>
<dbReference type="EMBL" id="AOHC02000050">
    <property type="protein sequence ID" value="EMY76441.1"/>
    <property type="molecule type" value="Genomic_DNA"/>
</dbReference>
<protein>
    <submittedName>
        <fullName evidence="1">Uncharacterized protein</fullName>
    </submittedName>
</protein>
<comment type="caution">
    <text evidence="1">The sequence shown here is derived from an EMBL/GenBank/DDBJ whole genome shotgun (WGS) entry which is preliminary data.</text>
</comment>
<proteinExistence type="predicted"/>
<evidence type="ECO:0000313" key="1">
    <source>
        <dbReference type="EMBL" id="EMY76441.1"/>
    </source>
</evidence>
<keyword evidence="2" id="KW-1185">Reference proteome</keyword>
<reference evidence="1" key="1">
    <citation type="submission" date="2013-03" db="EMBL/GenBank/DDBJ databases">
        <authorList>
            <person name="Harkins D.M."/>
            <person name="Durkin A.S."/>
            <person name="Brinkac L.M."/>
            <person name="Haft D.H."/>
            <person name="Selengut J.D."/>
            <person name="Sanka R."/>
            <person name="DePew J."/>
            <person name="Purushe J."/>
            <person name="Hartskeerl R.A."/>
            <person name="Ahmed A."/>
            <person name="van der Linden H."/>
            <person name="Goris M.G.A."/>
            <person name="Vinetz J.M."/>
            <person name="Sutton G.G."/>
            <person name="Nierman W.C."/>
            <person name="Fouts D.E."/>
        </authorList>
    </citation>
    <scope>NUCLEOTIDE SEQUENCE [LARGE SCALE GENOMIC DNA]</scope>
    <source>
        <strain evidence="1">ICFT</strain>
    </source>
</reference>
<sequence length="82" mass="9754">MGKILFLSGIDSKFLYIVSGFNRWFDFVFYLNKYFRKFFSVPLDRKNENPKTWIYNNTRLGTESEIHSSDASISFANIHIIF</sequence>
<gene>
    <name evidence="1" type="ORF">LEP1GSC060_0263</name>
</gene>
<dbReference type="AlphaFoldDB" id="N1W899"/>
<organism evidence="1 2">
    <name type="scientific">Leptospira weilii serovar Ranarum str. ICFT</name>
    <dbReference type="NCBI Taxonomy" id="1218598"/>
    <lineage>
        <taxon>Bacteria</taxon>
        <taxon>Pseudomonadati</taxon>
        <taxon>Spirochaetota</taxon>
        <taxon>Spirochaetia</taxon>
        <taxon>Leptospirales</taxon>
        <taxon>Leptospiraceae</taxon>
        <taxon>Leptospira</taxon>
    </lineage>
</organism>
<name>N1W899_9LEPT</name>
<dbReference type="STRING" id="1218598.LEP1GSC060_0263"/>